<reference evidence="3 4" key="1">
    <citation type="submission" date="2018-12" db="EMBL/GenBank/DDBJ databases">
        <title>Rubrispira sanarue gen. nov., sp., nov., a member of the order Silvanigrellales, isolated from a brackish lake in Hamamatsu Japan.</title>
        <authorList>
            <person name="Maejima Y."/>
            <person name="Iino T."/>
            <person name="Muraguchi Y."/>
            <person name="Fukuda K."/>
            <person name="Nojiri H."/>
            <person name="Ohkuma M."/>
            <person name="Moriuchi R."/>
            <person name="Dohra H."/>
            <person name="Kimbara K."/>
            <person name="Shintani M."/>
        </authorList>
    </citation>
    <scope>NUCLEOTIDE SEQUENCE [LARGE SCALE GENOMIC DNA]</scope>
    <source>
        <strain evidence="3 4">RF1110005</strain>
    </source>
</reference>
<dbReference type="PANTHER" id="PTHR34406:SF1">
    <property type="entry name" value="PROTEIN YCEI"/>
    <property type="match status" value="1"/>
</dbReference>
<dbReference type="OrthoDB" id="5297222at2"/>
<evidence type="ECO:0000313" key="4">
    <source>
        <dbReference type="Proteomes" id="UP000291236"/>
    </source>
</evidence>
<accession>A0A4P2VQB5</accession>
<dbReference type="PANTHER" id="PTHR34406">
    <property type="entry name" value="PROTEIN YCEI"/>
    <property type="match status" value="1"/>
</dbReference>
<dbReference type="InterPro" id="IPR007372">
    <property type="entry name" value="Lipid/polyisoprenoid-bd_YceI"/>
</dbReference>
<feature type="signal peptide" evidence="1">
    <location>
        <begin position="1"/>
        <end position="24"/>
    </location>
</feature>
<dbReference type="Pfam" id="PF04264">
    <property type="entry name" value="YceI"/>
    <property type="match status" value="1"/>
</dbReference>
<sequence>MLLNKLKKYILKSIILALPMSCYAKSIESSIEKNNVISIESSPKTKKNKSIESSPANYEYEINPLYSKIYFEVDHLVVSSVIGEFKYFEGKFKFNPKDFSKTELIANAKASSIDTGFNPRNEHLKSADFFDVNKFPLLTFKSTSAKKTGKNTLDLIGNMTIKGVTKPVIFKIIYKGEFNTKDDIKQSFKATAKINRKDFGMNFQMIFEATPAIGDIITISITSEGIHKLSEST</sequence>
<dbReference type="SUPFAM" id="SSF101874">
    <property type="entry name" value="YceI-like"/>
    <property type="match status" value="1"/>
</dbReference>
<dbReference type="Gene3D" id="2.40.128.110">
    <property type="entry name" value="Lipid/polyisoprenoid-binding, YceI-like"/>
    <property type="match status" value="1"/>
</dbReference>
<keyword evidence="1" id="KW-0732">Signal</keyword>
<keyword evidence="4" id="KW-1185">Reference proteome</keyword>
<evidence type="ECO:0000313" key="3">
    <source>
        <dbReference type="EMBL" id="BBH54570.1"/>
    </source>
</evidence>
<dbReference type="AlphaFoldDB" id="A0A4P2VQB5"/>
<dbReference type="SMART" id="SM00867">
    <property type="entry name" value="YceI"/>
    <property type="match status" value="1"/>
</dbReference>
<protein>
    <recommendedName>
        <fullName evidence="2">Lipid/polyisoprenoid-binding YceI-like domain-containing protein</fullName>
    </recommendedName>
</protein>
<evidence type="ECO:0000256" key="1">
    <source>
        <dbReference type="SAM" id="SignalP"/>
    </source>
</evidence>
<evidence type="ECO:0000259" key="2">
    <source>
        <dbReference type="SMART" id="SM00867"/>
    </source>
</evidence>
<organism evidence="3 4">
    <name type="scientific">Fluviispira sanaruensis</name>
    <dbReference type="NCBI Taxonomy" id="2493639"/>
    <lineage>
        <taxon>Bacteria</taxon>
        <taxon>Pseudomonadati</taxon>
        <taxon>Bdellovibrionota</taxon>
        <taxon>Oligoflexia</taxon>
        <taxon>Silvanigrellales</taxon>
        <taxon>Silvanigrellaceae</taxon>
        <taxon>Fluviispira</taxon>
    </lineage>
</organism>
<dbReference type="EMBL" id="AP019368">
    <property type="protein sequence ID" value="BBH54570.1"/>
    <property type="molecule type" value="Genomic_DNA"/>
</dbReference>
<dbReference type="RefSeq" id="WP_130612557.1">
    <property type="nucleotide sequence ID" value="NZ_AP019368.1"/>
</dbReference>
<feature type="chain" id="PRO_5020213362" description="Lipid/polyisoprenoid-binding YceI-like domain-containing protein" evidence="1">
    <location>
        <begin position="25"/>
        <end position="233"/>
    </location>
</feature>
<dbReference type="InterPro" id="IPR036761">
    <property type="entry name" value="TTHA0802/YceI-like_sf"/>
</dbReference>
<gene>
    <name evidence="3" type="ORF">JCM31447_30410</name>
</gene>
<proteinExistence type="predicted"/>
<feature type="domain" description="Lipid/polyisoprenoid-binding YceI-like" evidence="2">
    <location>
        <begin position="59"/>
        <end position="226"/>
    </location>
</feature>
<name>A0A4P2VQB5_FLUSA</name>
<dbReference type="KEGG" id="sbf:JCM31447_30410"/>
<dbReference type="Proteomes" id="UP000291236">
    <property type="component" value="Chromosome"/>
</dbReference>